<accession>A0A3B5BFN0</accession>
<dbReference type="GO" id="GO:0007155">
    <property type="term" value="P:cell adhesion"/>
    <property type="evidence" value="ECO:0007669"/>
    <property type="project" value="UniProtKB-KW"/>
</dbReference>
<evidence type="ECO:0000256" key="5">
    <source>
        <dbReference type="ARBA" id="ARBA00022723"/>
    </source>
</evidence>
<dbReference type="GO" id="GO:0016020">
    <property type="term" value="C:membrane"/>
    <property type="evidence" value="ECO:0007669"/>
    <property type="project" value="UniProtKB-SubCell"/>
</dbReference>
<dbReference type="SMART" id="SM00181">
    <property type="entry name" value="EGF"/>
    <property type="match status" value="3"/>
</dbReference>
<proteinExistence type="inferred from homology"/>
<evidence type="ECO:0000256" key="9">
    <source>
        <dbReference type="ARBA" id="ARBA00022889"/>
    </source>
</evidence>
<evidence type="ECO:0000256" key="11">
    <source>
        <dbReference type="ARBA" id="ARBA00023136"/>
    </source>
</evidence>
<feature type="domain" description="Laminin G" evidence="17">
    <location>
        <begin position="25"/>
        <end position="206"/>
    </location>
</feature>
<evidence type="ECO:0000256" key="4">
    <source>
        <dbReference type="ARBA" id="ARBA00022692"/>
    </source>
</evidence>
<protein>
    <submittedName>
        <fullName evidence="19">Neurexin-1a-like</fullName>
    </submittedName>
</protein>
<dbReference type="SMART" id="SM00294">
    <property type="entry name" value="4.1m"/>
    <property type="match status" value="1"/>
</dbReference>
<dbReference type="InterPro" id="IPR050372">
    <property type="entry name" value="Neurexin-related_CASP"/>
</dbReference>
<dbReference type="PANTHER" id="PTHR15036">
    <property type="entry name" value="PIKACHURIN-LIKE PROTEIN"/>
    <property type="match status" value="1"/>
</dbReference>
<dbReference type="GeneTree" id="ENSGT00940000154292"/>
<name>A0A3B5BFN0_9TELE</name>
<reference evidence="19" key="1">
    <citation type="submission" date="2023-09" db="UniProtKB">
        <authorList>
            <consortium name="Ensembl"/>
        </authorList>
    </citation>
    <scope>IDENTIFICATION</scope>
</reference>
<evidence type="ECO:0000313" key="19">
    <source>
        <dbReference type="Ensembl" id="ENSSPAP00000029314.1"/>
    </source>
</evidence>
<evidence type="ECO:0000256" key="3">
    <source>
        <dbReference type="ARBA" id="ARBA00022536"/>
    </source>
</evidence>
<evidence type="ECO:0000256" key="8">
    <source>
        <dbReference type="ARBA" id="ARBA00022837"/>
    </source>
</evidence>
<keyword evidence="5" id="KW-0479">Metal-binding</keyword>
<dbReference type="FunFam" id="2.60.120.200:FF:000005">
    <property type="entry name" value="neurexin-1 isoform X1"/>
    <property type="match status" value="1"/>
</dbReference>
<dbReference type="FunFam" id="2.60.120.200:FF:000003">
    <property type="entry name" value="neurexin-1 isoform X1"/>
    <property type="match status" value="1"/>
</dbReference>
<feature type="region of interest" description="Disordered" evidence="15">
    <location>
        <begin position="1433"/>
        <end position="1466"/>
    </location>
</feature>
<dbReference type="Pfam" id="PF02210">
    <property type="entry name" value="Laminin_G_2"/>
    <property type="match status" value="6"/>
</dbReference>
<feature type="compositionally biased region" description="Low complexity" evidence="15">
    <location>
        <begin position="1293"/>
        <end position="1324"/>
    </location>
</feature>
<dbReference type="Gene3D" id="2.60.120.200">
    <property type="match status" value="6"/>
</dbReference>
<keyword evidence="7" id="KW-0677">Repeat</keyword>
<dbReference type="InterPro" id="IPR001791">
    <property type="entry name" value="Laminin_G"/>
</dbReference>
<feature type="domain" description="Laminin G" evidence="17">
    <location>
        <begin position="1085"/>
        <end position="1287"/>
    </location>
</feature>
<dbReference type="FunFam" id="2.60.120.200:FF:000001">
    <property type="entry name" value="neurexin-1 isoform X1"/>
    <property type="match status" value="1"/>
</dbReference>
<dbReference type="InterPro" id="IPR013320">
    <property type="entry name" value="ConA-like_dom_sf"/>
</dbReference>
<dbReference type="Gene3D" id="2.10.25.10">
    <property type="entry name" value="Laminin"/>
    <property type="match status" value="3"/>
</dbReference>
<feature type="domain" description="Laminin G" evidence="17">
    <location>
        <begin position="679"/>
        <end position="852"/>
    </location>
</feature>
<dbReference type="SUPFAM" id="SSF49899">
    <property type="entry name" value="Concanavalin A-like lectins/glucanases"/>
    <property type="match status" value="6"/>
</dbReference>
<organism evidence="19">
    <name type="scientific">Stegastes partitus</name>
    <name type="common">bicolor damselfish</name>
    <dbReference type="NCBI Taxonomy" id="144197"/>
    <lineage>
        <taxon>Eukaryota</taxon>
        <taxon>Metazoa</taxon>
        <taxon>Chordata</taxon>
        <taxon>Craniata</taxon>
        <taxon>Vertebrata</taxon>
        <taxon>Euteleostomi</taxon>
        <taxon>Actinopterygii</taxon>
        <taxon>Neopterygii</taxon>
        <taxon>Teleostei</taxon>
        <taxon>Neoteleostei</taxon>
        <taxon>Acanthomorphata</taxon>
        <taxon>Ovalentaria</taxon>
        <taxon>Pomacentridae</taxon>
        <taxon>Stegastes</taxon>
    </lineage>
</organism>
<dbReference type="CDD" id="cd00110">
    <property type="entry name" value="LamG"/>
    <property type="match status" value="6"/>
</dbReference>
<dbReference type="Pfam" id="PF00008">
    <property type="entry name" value="EGF"/>
    <property type="match status" value="1"/>
</dbReference>
<feature type="domain" description="EGF-like" evidence="18">
    <location>
        <begin position="196"/>
        <end position="234"/>
    </location>
</feature>
<feature type="domain" description="Laminin G" evidence="17">
    <location>
        <begin position="866"/>
        <end position="1041"/>
    </location>
</feature>
<keyword evidence="10 16" id="KW-1133">Transmembrane helix</keyword>
<evidence type="ECO:0000256" key="16">
    <source>
        <dbReference type="SAM" id="Phobius"/>
    </source>
</evidence>
<feature type="region of interest" description="Disordered" evidence="15">
    <location>
        <begin position="1292"/>
        <end position="1382"/>
    </location>
</feature>
<dbReference type="InterPro" id="IPR003585">
    <property type="entry name" value="Neurexin-like"/>
</dbReference>
<evidence type="ECO:0000256" key="7">
    <source>
        <dbReference type="ARBA" id="ARBA00022737"/>
    </source>
</evidence>
<evidence type="ECO:0000256" key="13">
    <source>
        <dbReference type="ARBA" id="ARBA00054347"/>
    </source>
</evidence>
<keyword evidence="11 16" id="KW-0472">Membrane</keyword>
<feature type="domain" description="EGF-like" evidence="18">
    <location>
        <begin position="1044"/>
        <end position="1081"/>
    </location>
</feature>
<dbReference type="STRING" id="144197.ENSSPAP00000029314"/>
<dbReference type="GO" id="GO:0046872">
    <property type="term" value="F:metal ion binding"/>
    <property type="evidence" value="ECO:0007669"/>
    <property type="project" value="UniProtKB-KW"/>
</dbReference>
<feature type="domain" description="Laminin G" evidence="17">
    <location>
        <begin position="440"/>
        <end position="633"/>
    </location>
</feature>
<dbReference type="FunFam" id="2.60.120.200:FF:000014">
    <property type="entry name" value="neurexin-1 isoform X1"/>
    <property type="match status" value="1"/>
</dbReference>
<sequence length="1466" mass="161602">LGTALTDRPLLLLSLSANVAPYGTCLEFTGAEGQWARFPVWNACCESEMSFNMKTKSSHGLLVYFDDEGFCDFLELLILNGKLSLRFSIFCADPATVVSDTAVNDSQWHTVTIRRNFKNTTLMVDNDIKWVEVKSKRRDMTVFSHLFVGGIPPELRSVALRLTSAAVKDQLPFTGWITDIKVNNTESVMINSEGVLKDLCGTANMCLNGGVCSLINNEPTCDCSQTGFQGKDCSEGLAHLMMGDQGKEEYVATFKGSEFFCYDLSLNPIQSSSDEITLSFKTLQRNGLMLHTGKSADYVNLALKNGAVSLVINLGSGAFEALVEPVNGKFNDNDWHDVKVTRNLRQVTISVDGILTTTGYTQEDYTMLGSDDFFYVGGSPSTADLPGSPVSNNFMGCLKEVVYKNNDVRLELSRLAKQGDPKMKIHGTVAFKCENVATLDPITFETPESFIILNKWNAKKTGSISFDFRTTEPNGLLLFSHGKPKQQPKDSKSPQTLKVDFFAIEMLDGHLYLLLDMGSGTTKTKAVNKKVNDGEWYHVDFQRDGRSGTISINTLRTAYTAPGESEILDLDDNLYLGGLPENKMGLVFPTEVWTALLNYGYVGCIRDLFIDGQSKDVRRLAEIQKAAGVKPSCSKEPPKQCLSNPCQNNGICREGWNRYVCDCSGTGYLGRSCEREATVLSYDGSKFMKVQLPVVMHTEAEDVSLRFRSQRAYGILIATTSRDSADTLRLELESGRVRLTVNLDCIRINCTSSKGPETIFAGQNLNDNEWHTVRVFRRGKSLKLTVDDLLPVEGQMAGDHTQLEFHNIETGIVTEKRFMSMVPSNFIGHLQSLSFNGMAYIDLCKNGDIDYCELNAMIGFKNIIADPVTFKSRSSYVTLTTLQAYYSMHLFFQFKTTSSDGLILYNSGDGNDFIVVELVKGYLHYVSDLGNGAHLIKGNSNKPLNDNHWHNVIISRDTNNLHTVKIDTKITTQTTTGAKNLDLKGNLYVGGVAKEMYKELPKLVHAKEGFQGCLASVDLNGRLPDLMSDAVDCVGQIERGCEGPSTTCQEDSCANQGVCLQQWEGFSCDCSMTTFGGPLCNDAGTTYIFGRDGGLITYTWPPNDRPSTRADRLAIGFSTHLKDAVLVRVDSTSGLGDFLKLHIEKGNIAVVFNVGTDDINIEETSKFVNDGKYHIVKFTRSGGNATLQVDDLPVIERYPTGNIDNERLAIARQRIPYRLGRVVDEWLLDKGRQLTIFNSQTTIQIGGWERDRSRSFQGQLSGLYYNGLKVFNMAAEGDPNIRIQGSVRLVGESPSSITPQSSTTANRSETSTSIMEITTTTASSRRVKQTTPREPLQTTDDLLVASAECPSDDEDIDPCEPSSGGLANPTGAGTGYPGTSEVFRESSSTTGMVVGIVAAAALCILILLYAMYKYRNRDEGSYHVDESRNYISNSAQSNGTVVKEKPVNTAKTSSKNKKNKDKEYYV</sequence>
<evidence type="ECO:0000256" key="12">
    <source>
        <dbReference type="ARBA" id="ARBA00023157"/>
    </source>
</evidence>
<dbReference type="PANTHER" id="PTHR15036:SF51">
    <property type="entry name" value="NEUREXIN-1"/>
    <property type="match status" value="1"/>
</dbReference>
<dbReference type="PROSITE" id="PS50025">
    <property type="entry name" value="LAM_G_DOMAIN"/>
    <property type="match status" value="6"/>
</dbReference>
<comment type="subcellular location">
    <subcellularLocation>
        <location evidence="1">Membrane</location>
        <topology evidence="1">Single-pass type I membrane protein</topology>
    </subcellularLocation>
</comment>
<feature type="compositionally biased region" description="Polar residues" evidence="15">
    <location>
        <begin position="1329"/>
        <end position="1340"/>
    </location>
</feature>
<evidence type="ECO:0000259" key="17">
    <source>
        <dbReference type="PROSITE" id="PS50025"/>
    </source>
</evidence>
<dbReference type="FunFam" id="2.60.120.200:FF:000004">
    <property type="entry name" value="neurexin-1 isoform X1"/>
    <property type="match status" value="1"/>
</dbReference>
<evidence type="ECO:0000256" key="6">
    <source>
        <dbReference type="ARBA" id="ARBA00022729"/>
    </source>
</evidence>
<dbReference type="FunFam" id="2.10.25.10:FF:000029">
    <property type="entry name" value="neurexin-1 isoform X1"/>
    <property type="match status" value="1"/>
</dbReference>
<feature type="domain" description="EGF-like" evidence="18">
    <location>
        <begin position="637"/>
        <end position="674"/>
    </location>
</feature>
<dbReference type="SMART" id="SM00282">
    <property type="entry name" value="LamG"/>
    <property type="match status" value="6"/>
</dbReference>
<comment type="function">
    <text evidence="13">Neuronal cell surface protein that may be involved in cell recognition and cell adhesion.</text>
</comment>
<dbReference type="PROSITE" id="PS50026">
    <property type="entry name" value="EGF_3"/>
    <property type="match status" value="3"/>
</dbReference>
<dbReference type="FunFam" id="2.60.120.200:FF:000007">
    <property type="entry name" value="neurexin-1 isoform X1"/>
    <property type="match status" value="1"/>
</dbReference>
<dbReference type="InterPro" id="IPR000742">
    <property type="entry name" value="EGF"/>
</dbReference>
<evidence type="ECO:0000256" key="14">
    <source>
        <dbReference type="PROSITE-ProRule" id="PRU00076"/>
    </source>
</evidence>
<evidence type="ECO:0000259" key="18">
    <source>
        <dbReference type="PROSITE" id="PS50026"/>
    </source>
</evidence>
<keyword evidence="8" id="KW-0106">Calcium</keyword>
<dbReference type="Ensembl" id="ENSSPAT00000029783.1">
    <property type="protein sequence ID" value="ENSSPAP00000029314.1"/>
    <property type="gene ID" value="ENSSPAG00000022027.1"/>
</dbReference>
<keyword evidence="4 16" id="KW-0812">Transmembrane</keyword>
<keyword evidence="9" id="KW-0130">Cell adhesion</keyword>
<evidence type="ECO:0000256" key="10">
    <source>
        <dbReference type="ARBA" id="ARBA00022989"/>
    </source>
</evidence>
<evidence type="ECO:0000256" key="2">
    <source>
        <dbReference type="ARBA" id="ARBA00010241"/>
    </source>
</evidence>
<evidence type="ECO:0000256" key="15">
    <source>
        <dbReference type="SAM" id="MobiDB-lite"/>
    </source>
</evidence>
<keyword evidence="3 14" id="KW-0245">EGF-like domain</keyword>
<comment type="similarity">
    <text evidence="2">Belongs to the neurexin family.</text>
</comment>
<evidence type="ECO:0000256" key="1">
    <source>
        <dbReference type="ARBA" id="ARBA00004479"/>
    </source>
</evidence>
<dbReference type="CDD" id="cd00054">
    <property type="entry name" value="EGF_CA"/>
    <property type="match status" value="2"/>
</dbReference>
<keyword evidence="12" id="KW-1015">Disulfide bond</keyword>
<dbReference type="FunFam" id="2.10.25.10:FF:000015">
    <property type="entry name" value="neurexin-1 isoform X1"/>
    <property type="match status" value="1"/>
</dbReference>
<feature type="transmembrane region" description="Helical" evidence="16">
    <location>
        <begin position="1392"/>
        <end position="1412"/>
    </location>
</feature>
<feature type="domain" description="Laminin G" evidence="17">
    <location>
        <begin position="251"/>
        <end position="433"/>
    </location>
</feature>
<comment type="caution">
    <text evidence="14">Lacks conserved residue(s) required for the propagation of feature annotation.</text>
</comment>
<keyword evidence="6" id="KW-0732">Signal</keyword>